<dbReference type="AlphaFoldDB" id="D5E5Z6"/>
<gene>
    <name evidence="1" type="ordered locus">MCRO_0570</name>
</gene>
<dbReference type="eggNOG" id="COG0463">
    <property type="taxonomic scope" value="Bacteria"/>
</dbReference>
<proteinExistence type="predicted"/>
<protein>
    <submittedName>
        <fullName evidence="1">Putative glycosyltransferase</fullName>
    </submittedName>
</protein>
<dbReference type="Proteomes" id="UP000001845">
    <property type="component" value="Chromosome"/>
</dbReference>
<reference evidence="1 2" key="3">
    <citation type="journal article" date="2011" name="J. Bacteriol.">
        <title>Genome sequences of Mycoplasma alligatoris A21JP2T and Mycoplasma crocodyli MP145T.</title>
        <authorList>
            <person name="Brown D.R."/>
            <person name="Farmerie W.G."/>
            <person name="May M."/>
            <person name="Benders G.A."/>
            <person name="Durkin A.S."/>
            <person name="Hlavinka K."/>
            <person name="Hostetler J."/>
            <person name="Jackson J."/>
            <person name="Johnson J."/>
            <person name="Miller R.H."/>
            <person name="Paralanov V."/>
            <person name="Radune D."/>
            <person name="Szczypinski B."/>
            <person name="Glass J.I."/>
        </authorList>
    </citation>
    <scope>NUCLEOTIDE SEQUENCE [LARGE SCALE GENOMIC DNA]</scope>
    <source>
        <strain evidence="2">ATCC 51981 / MP145</strain>
    </source>
</reference>
<dbReference type="Gene3D" id="3.90.550.10">
    <property type="entry name" value="Spore Coat Polysaccharide Biosynthesis Protein SpsA, Chain A"/>
    <property type="match status" value="1"/>
</dbReference>
<accession>D5E5Z6</accession>
<keyword evidence="2" id="KW-1185">Reference proteome</keyword>
<reference key="2">
    <citation type="submission" date="2010-03" db="EMBL/GenBank/DDBJ databases">
        <authorList>
            <person name="Ma Z."/>
            <person name="Wang X."/>
            <person name="Liu H."/>
        </authorList>
    </citation>
    <scope>NUCLEOTIDE SEQUENCE</scope>
    <source>
        <strain>MP145</strain>
    </source>
</reference>
<evidence type="ECO:0000313" key="1">
    <source>
        <dbReference type="EMBL" id="ADE19895.1"/>
    </source>
</evidence>
<keyword evidence="1" id="KW-0808">Transferase</keyword>
<name>D5E5Z6_MYCCM</name>
<dbReference type="GO" id="GO:0016740">
    <property type="term" value="F:transferase activity"/>
    <property type="evidence" value="ECO:0007669"/>
    <property type="project" value="UniProtKB-KW"/>
</dbReference>
<reference evidence="2" key="1">
    <citation type="submission" date="2010-03" db="EMBL/GenBank/DDBJ databases">
        <title>The complete genome of Mycoplasma crocodyli MP145.</title>
        <authorList>
            <person name="Glass J.I."/>
            <person name="Durkin A.S."/>
            <person name="Hostetler J."/>
            <person name="Jackson J."/>
            <person name="Johnson J."/>
            <person name="May M.A."/>
            <person name="Paralanov V."/>
            <person name="Radune D."/>
            <person name="Szczypinski B."/>
            <person name="Brown D.R."/>
        </authorList>
    </citation>
    <scope>NUCLEOTIDE SEQUENCE [LARGE SCALE GENOMIC DNA]</scope>
    <source>
        <strain evidence="2">ATCC 51981 / MP145</strain>
    </source>
</reference>
<dbReference type="HOGENOM" id="CLU_079042_0_0_14"/>
<dbReference type="SUPFAM" id="SSF53448">
    <property type="entry name" value="Nucleotide-diphospho-sugar transferases"/>
    <property type="match status" value="1"/>
</dbReference>
<evidence type="ECO:0000313" key="2">
    <source>
        <dbReference type="Proteomes" id="UP000001845"/>
    </source>
</evidence>
<sequence>MHKNIFLYEKEKNGNWGSVINYVRDHKLVNSKYMMFLDSDDKIKNIFLKTLIKYDSKSNYDFLISKTSVVYFEKMKITIKPRYFIKAKNLIHSSPALIPVSLIIKSDIFYKTSNLEEGVSYQDFPFFLEALKISKNPSFVNKTTGIYWFNRPGNTMSSQWNKKRKLGEQAAFNSLIKKGLCEYQLLKLLLHSYVSNLFNSKCKIYLEASKVQKFLSYSTLITRLLIKKQIKKALKLNVLEFVYDSSKCKFEIYEN</sequence>
<dbReference type="EMBL" id="CP001991">
    <property type="protein sequence ID" value="ADE19895.1"/>
    <property type="molecule type" value="Genomic_DNA"/>
</dbReference>
<dbReference type="InterPro" id="IPR029044">
    <property type="entry name" value="Nucleotide-diphossugar_trans"/>
</dbReference>
<organism evidence="1 2">
    <name type="scientific">Mycoplasma crocodyli (strain ATCC 51981 / MP145)</name>
    <dbReference type="NCBI Taxonomy" id="512564"/>
    <lineage>
        <taxon>Bacteria</taxon>
        <taxon>Bacillati</taxon>
        <taxon>Mycoplasmatota</taxon>
        <taxon>Mollicutes</taxon>
        <taxon>Mycoplasmataceae</taxon>
        <taxon>Mycoplasma</taxon>
    </lineage>
</organism>
<dbReference type="KEGG" id="mcd:MCRO_0570"/>